<dbReference type="InterPro" id="IPR001264">
    <property type="entry name" value="Glyco_trans_51"/>
</dbReference>
<dbReference type="InterPro" id="IPR050396">
    <property type="entry name" value="Glycosyltr_51/Transpeptidase"/>
</dbReference>
<dbReference type="UniPathway" id="UPA00219"/>
<dbReference type="GO" id="GO:0046677">
    <property type="term" value="P:response to antibiotic"/>
    <property type="evidence" value="ECO:0007669"/>
    <property type="project" value="UniProtKB-KW"/>
</dbReference>
<dbReference type="EMBL" id="LBBT01000073">
    <property type="protein sequence ID" value="KKY02378.1"/>
    <property type="molecule type" value="Genomic_DNA"/>
</dbReference>
<dbReference type="GO" id="GO:0008955">
    <property type="term" value="F:peptidoglycan glycosyltransferase activity"/>
    <property type="evidence" value="ECO:0007669"/>
    <property type="project" value="TreeGrafter"/>
</dbReference>
<dbReference type="InterPro" id="IPR023346">
    <property type="entry name" value="Lysozyme-like_dom_sf"/>
</dbReference>
<evidence type="ECO:0000313" key="9">
    <source>
        <dbReference type="Proteomes" id="UP000034407"/>
    </source>
</evidence>
<evidence type="ECO:0000313" key="8">
    <source>
        <dbReference type="EMBL" id="KKY02378.1"/>
    </source>
</evidence>
<evidence type="ECO:0000256" key="2">
    <source>
        <dbReference type="ARBA" id="ARBA00018638"/>
    </source>
</evidence>
<keyword evidence="4" id="KW-0735">Signal-anchor</keyword>
<accession>A0A0M3DJ39</accession>
<dbReference type="Pfam" id="PF00912">
    <property type="entry name" value="Transgly"/>
    <property type="match status" value="1"/>
</dbReference>
<evidence type="ECO:0000259" key="7">
    <source>
        <dbReference type="Pfam" id="PF00912"/>
    </source>
</evidence>
<feature type="transmembrane region" description="Helical" evidence="6">
    <location>
        <begin position="77"/>
        <end position="99"/>
    </location>
</feature>
<keyword evidence="3" id="KW-0808">Transferase</keyword>
<protein>
    <recommendedName>
        <fullName evidence="2">Penicillin-binding protein 1A</fullName>
    </recommendedName>
</protein>
<dbReference type="PANTHER" id="PTHR32282">
    <property type="entry name" value="BINDING PROTEIN TRANSPEPTIDASE, PUTATIVE-RELATED"/>
    <property type="match status" value="1"/>
</dbReference>
<evidence type="ECO:0000256" key="5">
    <source>
        <dbReference type="ARBA" id="ARBA00023251"/>
    </source>
</evidence>
<evidence type="ECO:0000256" key="1">
    <source>
        <dbReference type="ARBA" id="ARBA00004401"/>
    </source>
</evidence>
<sequence>MSYYDDGNNKIRRKKISSHNVNSKTQVIKKNNINRAENSMNYDNRKEYTSSGKRVEKVRAKKKLRNKKFLGVLKKSLIFLLIISFLGAIAGNALMNVMFRNTPELTYSYMRDKSISSEYVSISKIPVNLQNAIVSIEDERFYDNKGVDYMALARSIIHNAFSKSTQGGSTLEMQLSKNLLTTTDQTIKRKLKDMYNAKQMNKHMNKREILELYLNNIYLGKSSYGVEKGAKIYFDKNVSELNLGECALLAGITNNPGLYSTDYEAAKKRRDIILYKMQELGYITKDEYEATKKQETPMNIK</sequence>
<comment type="subcellular location">
    <subcellularLocation>
        <location evidence="1">Cell membrane</location>
        <topology evidence="1">Single-pass type II membrane protein</topology>
    </subcellularLocation>
</comment>
<evidence type="ECO:0000256" key="3">
    <source>
        <dbReference type="ARBA" id="ARBA00022679"/>
    </source>
</evidence>
<keyword evidence="6" id="KW-0472">Membrane</keyword>
<dbReference type="GO" id="GO:0009252">
    <property type="term" value="P:peptidoglycan biosynthetic process"/>
    <property type="evidence" value="ECO:0007669"/>
    <property type="project" value="UniProtKB-UniPathway"/>
</dbReference>
<dbReference type="InterPro" id="IPR036950">
    <property type="entry name" value="PBP_transglycosylase"/>
</dbReference>
<evidence type="ECO:0000256" key="6">
    <source>
        <dbReference type="SAM" id="Phobius"/>
    </source>
</evidence>
<organism evidence="8 9">
    <name type="scientific">Paraclostridium benzoelyticum</name>
    <dbReference type="NCBI Taxonomy" id="1629550"/>
    <lineage>
        <taxon>Bacteria</taxon>
        <taxon>Bacillati</taxon>
        <taxon>Bacillota</taxon>
        <taxon>Clostridia</taxon>
        <taxon>Peptostreptococcales</taxon>
        <taxon>Peptostreptococcaceae</taxon>
        <taxon>Paraclostridium</taxon>
    </lineage>
</organism>
<dbReference type="Gene3D" id="1.10.3810.10">
    <property type="entry name" value="Biosynthetic peptidoglycan transglycosylase-like"/>
    <property type="match status" value="1"/>
</dbReference>
<keyword evidence="6" id="KW-0812">Transmembrane</keyword>
<reference evidence="8 9" key="1">
    <citation type="submission" date="2015-04" db="EMBL/GenBank/DDBJ databases">
        <title>Microcin producing Clostridium sp. JC272T.</title>
        <authorList>
            <person name="Jyothsna T."/>
            <person name="Sasikala C."/>
            <person name="Ramana C."/>
        </authorList>
    </citation>
    <scope>NUCLEOTIDE SEQUENCE [LARGE SCALE GENOMIC DNA]</scope>
    <source>
        <strain evidence="8 9">JC272</strain>
    </source>
</reference>
<keyword evidence="5" id="KW-0046">Antibiotic resistance</keyword>
<gene>
    <name evidence="8" type="ORF">VN21_03635</name>
</gene>
<dbReference type="AlphaFoldDB" id="A0A0M3DJ39"/>
<dbReference type="RefSeq" id="WP_046822090.1">
    <property type="nucleotide sequence ID" value="NZ_JBCLWQ010000002.1"/>
</dbReference>
<comment type="caution">
    <text evidence="8">The sequence shown here is derived from an EMBL/GenBank/DDBJ whole genome shotgun (WGS) entry which is preliminary data.</text>
</comment>
<proteinExistence type="predicted"/>
<dbReference type="Proteomes" id="UP000034407">
    <property type="component" value="Unassembled WGS sequence"/>
</dbReference>
<dbReference type="SUPFAM" id="SSF53955">
    <property type="entry name" value="Lysozyme-like"/>
    <property type="match status" value="1"/>
</dbReference>
<feature type="domain" description="Glycosyl transferase family 51" evidence="7">
    <location>
        <begin position="113"/>
        <end position="278"/>
    </location>
</feature>
<dbReference type="PATRIC" id="fig|1629550.3.peg.3423"/>
<dbReference type="OrthoDB" id="9766909at2"/>
<name>A0A0M3DJ39_9FIRM</name>
<keyword evidence="6" id="KW-1133">Transmembrane helix</keyword>
<dbReference type="GO" id="GO:0005886">
    <property type="term" value="C:plasma membrane"/>
    <property type="evidence" value="ECO:0007669"/>
    <property type="project" value="UniProtKB-SubCell"/>
</dbReference>
<keyword evidence="9" id="KW-1185">Reference proteome</keyword>
<evidence type="ECO:0000256" key="4">
    <source>
        <dbReference type="ARBA" id="ARBA00022968"/>
    </source>
</evidence>
<dbReference type="PANTHER" id="PTHR32282:SF33">
    <property type="entry name" value="PEPTIDOGLYCAN GLYCOSYLTRANSFERASE"/>
    <property type="match status" value="1"/>
</dbReference>